<dbReference type="GO" id="GO:0003677">
    <property type="term" value="F:DNA binding"/>
    <property type="evidence" value="ECO:0007669"/>
    <property type="project" value="UniProtKB-KW"/>
</dbReference>
<protein>
    <submittedName>
        <fullName evidence="7">Transposase</fullName>
    </submittedName>
</protein>
<organism evidence="7 8">
    <name type="scientific">Candidatus Regiella insecticola 5.15</name>
    <dbReference type="NCBI Taxonomy" id="1005043"/>
    <lineage>
        <taxon>Bacteria</taxon>
        <taxon>Pseudomonadati</taxon>
        <taxon>Pseudomonadota</taxon>
        <taxon>Gammaproteobacteria</taxon>
        <taxon>Enterobacterales</taxon>
        <taxon>Enterobacteriaceae</taxon>
        <taxon>aphid secondary symbionts</taxon>
        <taxon>Candidatus Regiella</taxon>
    </lineage>
</organism>
<dbReference type="GO" id="GO:0006313">
    <property type="term" value="P:DNA transposition"/>
    <property type="evidence" value="ECO:0007669"/>
    <property type="project" value="InterPro"/>
</dbReference>
<evidence type="ECO:0000256" key="5">
    <source>
        <dbReference type="SAM" id="MobiDB-lite"/>
    </source>
</evidence>
<evidence type="ECO:0000259" key="6">
    <source>
        <dbReference type="Pfam" id="PF01609"/>
    </source>
</evidence>
<comment type="caution">
    <text evidence="7">The sequence shown here is derived from an EMBL/GenBank/DDBJ whole genome shotgun (WGS) entry which is preliminary data.</text>
</comment>
<dbReference type="PANTHER" id="PTHR35604">
    <property type="entry name" value="TRANSPOSASE INSH FOR INSERTION SEQUENCE ELEMENT IS5A-RELATED"/>
    <property type="match status" value="1"/>
</dbReference>
<accession>G2GWS1</accession>
<keyword evidence="3" id="KW-0238">DNA-binding</keyword>
<gene>
    <name evidence="7" type="ORF">Rin_00002050</name>
</gene>
<dbReference type="GO" id="GO:0004803">
    <property type="term" value="F:transposase activity"/>
    <property type="evidence" value="ECO:0007669"/>
    <property type="project" value="InterPro"/>
</dbReference>
<feature type="region of interest" description="Disordered" evidence="5">
    <location>
        <begin position="173"/>
        <end position="192"/>
    </location>
</feature>
<keyword evidence="8" id="KW-1185">Reference proteome</keyword>
<evidence type="ECO:0000256" key="2">
    <source>
        <dbReference type="ARBA" id="ARBA00022578"/>
    </source>
</evidence>
<evidence type="ECO:0000256" key="3">
    <source>
        <dbReference type="ARBA" id="ARBA00023125"/>
    </source>
</evidence>
<keyword evidence="4" id="KW-0233">DNA recombination</keyword>
<evidence type="ECO:0000313" key="8">
    <source>
        <dbReference type="Proteomes" id="UP000004116"/>
    </source>
</evidence>
<dbReference type="InterPro" id="IPR002559">
    <property type="entry name" value="Transposase_11"/>
</dbReference>
<dbReference type="PATRIC" id="fig|1005043.3.peg.191"/>
<comment type="similarity">
    <text evidence="1">Belongs to the transposase 11 family.</text>
</comment>
<reference evidence="7 8" key="1">
    <citation type="journal article" date="2012" name="Genome Res.">
        <title>Genomic basis of endosymbiont-conferred protection against an insect parasitoid.</title>
        <authorList>
            <person name="Hansen A.K."/>
            <person name="Vorburger C."/>
            <person name="Moran N.A."/>
        </authorList>
    </citation>
    <scope>NUCLEOTIDE SEQUENCE [LARGE SCALE GENOMIC DNA]</scope>
    <source>
        <strain evidence="8">R5.15</strain>
    </source>
</reference>
<dbReference type="PANTHER" id="PTHR35604:SF2">
    <property type="entry name" value="TRANSPOSASE INSH FOR INSERTION SEQUENCE ELEMENT IS5A-RELATED"/>
    <property type="match status" value="1"/>
</dbReference>
<feature type="domain" description="Transposase IS4-like" evidence="6">
    <location>
        <begin position="60"/>
        <end position="165"/>
    </location>
</feature>
<dbReference type="Pfam" id="PF01609">
    <property type="entry name" value="DDE_Tnp_1"/>
    <property type="match status" value="1"/>
</dbReference>
<evidence type="ECO:0000256" key="4">
    <source>
        <dbReference type="ARBA" id="ARBA00023172"/>
    </source>
</evidence>
<dbReference type="Proteomes" id="UP000004116">
    <property type="component" value="Unassembled WGS sequence"/>
</dbReference>
<sequence length="192" mass="21086">MEEALYDIPLLRQFAGICLDAIPSDPTILHFRHWLEKHHLSEALFEEVNTHLASLQLFIKRGSIVDATIIHAPSSTKNRQNSRDPDMKATRKGNQCYFGMKAHIGVDAQTGLVHSLVGTSANVADVTQVHHLLHGQEEVVHGNVGYKGVMRRSEHQHRVVTWHIPRIGLAGAGAAGMGKTSASAKSQRENPG</sequence>
<dbReference type="InterPro" id="IPR047959">
    <property type="entry name" value="Transpos_IS5"/>
</dbReference>
<dbReference type="EMBL" id="AGCA01000040">
    <property type="protein sequence ID" value="EGY29808.1"/>
    <property type="molecule type" value="Genomic_DNA"/>
</dbReference>
<evidence type="ECO:0000256" key="1">
    <source>
        <dbReference type="ARBA" id="ARBA00010075"/>
    </source>
</evidence>
<evidence type="ECO:0000313" key="7">
    <source>
        <dbReference type="EMBL" id="EGY29808.1"/>
    </source>
</evidence>
<name>G2GWS1_9ENTR</name>
<keyword evidence="2" id="KW-0815">Transposition</keyword>
<proteinExistence type="inferred from homology"/>
<dbReference type="NCBIfam" id="NF033581">
    <property type="entry name" value="transpos_IS5_4"/>
    <property type="match status" value="1"/>
</dbReference>
<dbReference type="AlphaFoldDB" id="G2GWS1"/>